<feature type="region of interest" description="Disordered" evidence="9">
    <location>
        <begin position="109"/>
        <end position="206"/>
    </location>
</feature>
<feature type="transmembrane region" description="Helical" evidence="10">
    <location>
        <begin position="12"/>
        <end position="33"/>
    </location>
</feature>
<keyword evidence="6 10" id="KW-0472">Membrane</keyword>
<keyword evidence="7" id="KW-0975">Bacterial flagellum</keyword>
<feature type="compositionally biased region" description="Basic and acidic residues" evidence="9">
    <location>
        <begin position="246"/>
        <end position="259"/>
    </location>
</feature>
<dbReference type="InterPro" id="IPR052205">
    <property type="entry name" value="FliO/MopB"/>
</dbReference>
<proteinExistence type="inferred from homology"/>
<evidence type="ECO:0000256" key="4">
    <source>
        <dbReference type="ARBA" id="ARBA00022692"/>
    </source>
</evidence>
<protein>
    <submittedName>
        <fullName evidence="11">Flagellar biosynthetic protein FliO</fullName>
    </submittedName>
</protein>
<evidence type="ECO:0000313" key="11">
    <source>
        <dbReference type="EMBL" id="QLF70700.1"/>
    </source>
</evidence>
<comment type="similarity">
    <text evidence="8">Belongs to the FliO/MopB family.</text>
</comment>
<keyword evidence="5 10" id="KW-1133">Transmembrane helix</keyword>
<feature type="compositionally biased region" description="Polar residues" evidence="9">
    <location>
        <begin position="329"/>
        <end position="339"/>
    </location>
</feature>
<evidence type="ECO:0000256" key="9">
    <source>
        <dbReference type="SAM" id="MobiDB-lite"/>
    </source>
</evidence>
<evidence type="ECO:0000256" key="1">
    <source>
        <dbReference type="ARBA" id="ARBA00004117"/>
    </source>
</evidence>
<gene>
    <name evidence="11" type="ORF">FE840_014770</name>
</gene>
<dbReference type="Proteomes" id="UP000308530">
    <property type="component" value="Chromosome"/>
</dbReference>
<feature type="region of interest" description="Disordered" evidence="9">
    <location>
        <begin position="416"/>
        <end position="436"/>
    </location>
</feature>
<evidence type="ECO:0000256" key="5">
    <source>
        <dbReference type="ARBA" id="ARBA00022989"/>
    </source>
</evidence>
<dbReference type="Pfam" id="PF04347">
    <property type="entry name" value="FliO"/>
    <property type="match status" value="1"/>
</dbReference>
<evidence type="ECO:0000313" key="12">
    <source>
        <dbReference type="Proteomes" id="UP000308530"/>
    </source>
</evidence>
<keyword evidence="11" id="KW-0282">Flagellum</keyword>
<feature type="compositionally biased region" description="Polar residues" evidence="9">
    <location>
        <begin position="137"/>
        <end position="148"/>
    </location>
</feature>
<accession>A0ABX6QQ85</accession>
<dbReference type="PANTHER" id="PTHR38766:SF1">
    <property type="entry name" value="FLAGELLAR PROTEIN FLIO"/>
    <property type="match status" value="1"/>
</dbReference>
<keyword evidence="3" id="KW-1003">Cell membrane</keyword>
<keyword evidence="4 10" id="KW-0812">Transmembrane</keyword>
<feature type="compositionally biased region" description="Basic and acidic residues" evidence="9">
    <location>
        <begin position="358"/>
        <end position="371"/>
    </location>
</feature>
<dbReference type="PANTHER" id="PTHR38766">
    <property type="entry name" value="FLAGELLAR PROTEIN FLIO"/>
    <property type="match status" value="1"/>
</dbReference>
<dbReference type="RefSeq" id="WP_138286254.1">
    <property type="nucleotide sequence ID" value="NZ_CP058350.1"/>
</dbReference>
<feature type="region of interest" description="Disordered" evidence="9">
    <location>
        <begin position="222"/>
        <end position="404"/>
    </location>
</feature>
<dbReference type="EMBL" id="CP058350">
    <property type="protein sequence ID" value="QLF70700.1"/>
    <property type="molecule type" value="Genomic_DNA"/>
</dbReference>
<evidence type="ECO:0000256" key="2">
    <source>
        <dbReference type="ARBA" id="ARBA00004236"/>
    </source>
</evidence>
<reference evidence="11 12" key="1">
    <citation type="submission" date="2020-06" db="EMBL/GenBank/DDBJ databases">
        <title>Genome sequence of Rhizobium sp strain ADMK78.</title>
        <authorList>
            <person name="Rahi P."/>
        </authorList>
    </citation>
    <scope>NUCLEOTIDE SEQUENCE [LARGE SCALE GENOMIC DNA]</scope>
    <source>
        <strain evidence="11 12">ADMK78</strain>
    </source>
</reference>
<keyword evidence="11" id="KW-0969">Cilium</keyword>
<evidence type="ECO:0000256" key="10">
    <source>
        <dbReference type="SAM" id="Phobius"/>
    </source>
</evidence>
<keyword evidence="11" id="KW-0966">Cell projection</keyword>
<evidence type="ECO:0000256" key="3">
    <source>
        <dbReference type="ARBA" id="ARBA00022475"/>
    </source>
</evidence>
<dbReference type="InterPro" id="IPR022781">
    <property type="entry name" value="Flagellar_biosynth_FliO"/>
</dbReference>
<organism evidence="11 12">
    <name type="scientific">Peteryoungia desertarenae</name>
    <dbReference type="NCBI Taxonomy" id="1813451"/>
    <lineage>
        <taxon>Bacteria</taxon>
        <taxon>Pseudomonadati</taxon>
        <taxon>Pseudomonadota</taxon>
        <taxon>Alphaproteobacteria</taxon>
        <taxon>Hyphomicrobiales</taxon>
        <taxon>Rhizobiaceae</taxon>
        <taxon>Peteryoungia</taxon>
    </lineage>
</organism>
<name>A0ABX6QQ85_9HYPH</name>
<keyword evidence="12" id="KW-1185">Reference proteome</keyword>
<evidence type="ECO:0000256" key="6">
    <source>
        <dbReference type="ARBA" id="ARBA00023136"/>
    </source>
</evidence>
<evidence type="ECO:0000256" key="8">
    <source>
        <dbReference type="ARBA" id="ARBA00037937"/>
    </source>
</evidence>
<comment type="subcellular location">
    <subcellularLocation>
        <location evidence="1">Bacterial flagellum basal body</location>
    </subcellularLocation>
    <subcellularLocation>
        <location evidence="2">Cell membrane</location>
    </subcellularLocation>
</comment>
<evidence type="ECO:0000256" key="7">
    <source>
        <dbReference type="ARBA" id="ARBA00023143"/>
    </source>
</evidence>
<sequence length="453" mass="48575">MEDLLSAYGGRFLVAALGVALALLLLFIVLWLMRNRPSSPFVRGGRNRQPRLQVLDAAAVDARRRIVLIRRDDVEHLVMIGGPTDIVIESGIGDNRNFVNVTPAEQQQKAAQIIQDSAPPSLAQPVRPERQPVLAETRSQPPAQQKTDLASSPSQPQPLAPASSPRPISDAALLEPQPQRAEAQQSPKSVAAMEMNPSNKRSEPYTAPLAVALATNETIVRDGTWQARSKPEMQDAPARTPVGRPDLARPEPTDPKPLDVKGFNPAFSPMAGEGPGKPMTVPSNDESLLGRVEPKIEQARATEPTPPSISAPAAQDILDAARARVIGQQAPSTAPQSPSVAEKPVNREPESGAGQPSAERRNLSEFERVLEQEMEAQLDAISRPPPAARPDVAPSVSIMPDRPSLPMAAVLPTVRPDPLADLPVDSPASPEKKDAELQNEIAKIFGDISASRN</sequence>